<dbReference type="Proteomes" id="UP000789325">
    <property type="component" value="Unassembled WGS sequence"/>
</dbReference>
<evidence type="ECO:0000313" key="3">
    <source>
        <dbReference type="Proteomes" id="UP000789325"/>
    </source>
</evidence>
<dbReference type="RefSeq" id="WP_224758793.1">
    <property type="nucleotide sequence ID" value="NZ_PPEL01000059.1"/>
</dbReference>
<name>A0A9D2VIZ5_9ACTN</name>
<proteinExistence type="predicted"/>
<dbReference type="InterPro" id="IPR021778">
    <property type="entry name" value="Se/S_carrier-like"/>
</dbReference>
<protein>
    <submittedName>
        <fullName evidence="2">DUF3343 domain-containing protein</fullName>
    </submittedName>
</protein>
<reference evidence="2" key="2">
    <citation type="submission" date="2021-09" db="EMBL/GenBank/DDBJ databases">
        <authorList>
            <person name="Gilroy R."/>
        </authorList>
    </citation>
    <scope>NUCLEOTIDE SEQUENCE</scope>
    <source>
        <strain evidence="2">USAMLcec12-2067</strain>
    </source>
</reference>
<accession>A0A9D2VIZ5</accession>
<dbReference type="Pfam" id="PF11823">
    <property type="entry name" value="Se_S_carrier"/>
    <property type="match status" value="1"/>
</dbReference>
<comment type="caution">
    <text evidence="2">The sequence shown here is derived from an EMBL/GenBank/DDBJ whole genome shotgun (WGS) entry which is preliminary data.</text>
</comment>
<dbReference type="AlphaFoldDB" id="A0A9D2VIZ5"/>
<reference evidence="2" key="1">
    <citation type="journal article" date="2021" name="PeerJ">
        <title>Extensive microbial diversity within the chicken gut microbiome revealed by metagenomics and culture.</title>
        <authorList>
            <person name="Gilroy R."/>
            <person name="Ravi A."/>
            <person name="Getino M."/>
            <person name="Pursley I."/>
            <person name="Horton D.L."/>
            <person name="Alikhan N.F."/>
            <person name="Baker D."/>
            <person name="Gharbi K."/>
            <person name="Hall N."/>
            <person name="Watson M."/>
            <person name="Adriaenssens E.M."/>
            <person name="Foster-Nyarko E."/>
            <person name="Jarju S."/>
            <person name="Secka A."/>
            <person name="Antonio M."/>
            <person name="Oren A."/>
            <person name="Chaudhuri R.R."/>
            <person name="La Ragione R."/>
            <person name="Hildebrand F."/>
            <person name="Pallen M.J."/>
        </authorList>
    </citation>
    <scope>NUCLEOTIDE SEQUENCE</scope>
    <source>
        <strain evidence="2">USAMLcec12-2067</strain>
    </source>
</reference>
<evidence type="ECO:0000259" key="1">
    <source>
        <dbReference type="Pfam" id="PF11823"/>
    </source>
</evidence>
<dbReference type="EMBL" id="DYZL01000035">
    <property type="protein sequence ID" value="HJH42539.1"/>
    <property type="molecule type" value="Genomic_DNA"/>
</dbReference>
<evidence type="ECO:0000313" key="2">
    <source>
        <dbReference type="EMBL" id="HJH42539.1"/>
    </source>
</evidence>
<sequence length="82" mass="8372">MSAARKRVPKVVVAFASTGDAMAVEAAARAGGVPGRMIPVPQTVSAGCGLAWCASAEERDALVQALEGAGLAYEALHEVELY</sequence>
<feature type="domain" description="Putative Se/S carrier protein-like" evidence="1">
    <location>
        <begin position="11"/>
        <end position="78"/>
    </location>
</feature>
<gene>
    <name evidence="2" type="ORF">K8V16_01935</name>
</gene>
<organism evidence="2 3">
    <name type="scientific">Rubneribacter badeniensis</name>
    <dbReference type="NCBI Taxonomy" id="2070688"/>
    <lineage>
        <taxon>Bacteria</taxon>
        <taxon>Bacillati</taxon>
        <taxon>Actinomycetota</taxon>
        <taxon>Coriobacteriia</taxon>
        <taxon>Eggerthellales</taxon>
        <taxon>Eggerthellaceae</taxon>
        <taxon>Rubneribacter</taxon>
    </lineage>
</organism>